<feature type="transmembrane region" description="Helical" evidence="12">
    <location>
        <begin position="102"/>
        <end position="121"/>
    </location>
</feature>
<keyword evidence="5 12" id="KW-0812">Transmembrane</keyword>
<evidence type="ECO:0000256" key="3">
    <source>
        <dbReference type="ARBA" id="ARBA00007931"/>
    </source>
</evidence>
<keyword evidence="8" id="KW-0862">Zinc</keyword>
<dbReference type="Proteomes" id="UP000199409">
    <property type="component" value="Unassembled WGS sequence"/>
</dbReference>
<dbReference type="OrthoDB" id="9781963at2"/>
<feature type="transmembrane region" description="Helical" evidence="12">
    <location>
        <begin position="69"/>
        <end position="90"/>
    </location>
</feature>
<dbReference type="AlphaFoldDB" id="A0A1H4CHR0"/>
<dbReference type="STRING" id="37625.SAMN05660420_02552"/>
<dbReference type="PANTHER" id="PTHR39188:SF3">
    <property type="entry name" value="STAGE IV SPORULATION PROTEIN FB"/>
    <property type="match status" value="1"/>
</dbReference>
<evidence type="ECO:0000313" key="14">
    <source>
        <dbReference type="EMBL" id="SEA59859.1"/>
    </source>
</evidence>
<keyword evidence="4 14" id="KW-0645">Protease</keyword>
<feature type="transmembrane region" description="Helical" evidence="12">
    <location>
        <begin position="187"/>
        <end position="208"/>
    </location>
</feature>
<evidence type="ECO:0000256" key="7">
    <source>
        <dbReference type="ARBA" id="ARBA00022801"/>
    </source>
</evidence>
<evidence type="ECO:0000256" key="9">
    <source>
        <dbReference type="ARBA" id="ARBA00022989"/>
    </source>
</evidence>
<protein>
    <submittedName>
        <fullName evidence="14">Zn-dependent protease (Includes SpoIVFB)</fullName>
    </submittedName>
</protein>
<accession>A0A1H4CHR0</accession>
<evidence type="ECO:0000256" key="4">
    <source>
        <dbReference type="ARBA" id="ARBA00022670"/>
    </source>
</evidence>
<keyword evidence="11 12" id="KW-0472">Membrane</keyword>
<evidence type="ECO:0000313" key="15">
    <source>
        <dbReference type="Proteomes" id="UP000199409"/>
    </source>
</evidence>
<dbReference type="GO" id="GO:0046872">
    <property type="term" value="F:metal ion binding"/>
    <property type="evidence" value="ECO:0007669"/>
    <property type="project" value="UniProtKB-KW"/>
</dbReference>
<evidence type="ECO:0000256" key="10">
    <source>
        <dbReference type="ARBA" id="ARBA00023049"/>
    </source>
</evidence>
<sequence>MNPSQPDPENDPLHITEATIFPPPPKKSLFRKFGPIGLLLFYLLSKLKYLGIILQIGKFKTFITMLISIWAYAMFWGWPFAVGFVALLFIHEMGHVVALRMMGIKATAPMFIPFMGAVIGMKQMPDNAFAEAVMAYGGPFLGTLGAIVCAGIGWLTGNPFWYALAMSGFLLNLFNLLPISPLDGGRIIGVISPKLWIVGLLGALALFYYTWSPIVGLIIIMGSLQIYSSSKKSAAEKSRYYTVTPGKRIGMGLAFLALLAVTSVGMLTMHIPLDNLQKYGTVAPEKLENNQSIIRIR</sequence>
<feature type="transmembrane region" description="Helical" evidence="12">
    <location>
        <begin position="133"/>
        <end position="154"/>
    </location>
</feature>
<evidence type="ECO:0000256" key="2">
    <source>
        <dbReference type="ARBA" id="ARBA00004141"/>
    </source>
</evidence>
<dbReference type="Pfam" id="PF02163">
    <property type="entry name" value="Peptidase_M50"/>
    <property type="match status" value="2"/>
</dbReference>
<evidence type="ECO:0000256" key="5">
    <source>
        <dbReference type="ARBA" id="ARBA00022692"/>
    </source>
</evidence>
<evidence type="ECO:0000256" key="6">
    <source>
        <dbReference type="ARBA" id="ARBA00022723"/>
    </source>
</evidence>
<keyword evidence="15" id="KW-1185">Reference proteome</keyword>
<dbReference type="InterPro" id="IPR008915">
    <property type="entry name" value="Peptidase_M50"/>
</dbReference>
<comment type="similarity">
    <text evidence="3">Belongs to the peptidase M50B family.</text>
</comment>
<keyword evidence="7" id="KW-0378">Hydrolase</keyword>
<evidence type="ECO:0000259" key="13">
    <source>
        <dbReference type="Pfam" id="PF02163"/>
    </source>
</evidence>
<dbReference type="RefSeq" id="WP_092349219.1">
    <property type="nucleotide sequence ID" value="NZ_FNQN01000008.1"/>
</dbReference>
<keyword evidence="9 12" id="KW-1133">Transmembrane helix</keyword>
<feature type="domain" description="Peptidase M50" evidence="13">
    <location>
        <begin position="160"/>
        <end position="190"/>
    </location>
</feature>
<dbReference type="GO" id="GO:0016020">
    <property type="term" value="C:membrane"/>
    <property type="evidence" value="ECO:0007669"/>
    <property type="project" value="UniProtKB-SubCell"/>
</dbReference>
<gene>
    <name evidence="14" type="ORF">SAMN05660420_02552</name>
</gene>
<evidence type="ECO:0000256" key="1">
    <source>
        <dbReference type="ARBA" id="ARBA00001947"/>
    </source>
</evidence>
<evidence type="ECO:0000256" key="11">
    <source>
        <dbReference type="ARBA" id="ARBA00023136"/>
    </source>
</evidence>
<feature type="transmembrane region" description="Helical" evidence="12">
    <location>
        <begin position="33"/>
        <end position="57"/>
    </location>
</feature>
<organism evidence="14 15">
    <name type="scientific">Desulfuromusa kysingii</name>
    <dbReference type="NCBI Taxonomy" id="37625"/>
    <lineage>
        <taxon>Bacteria</taxon>
        <taxon>Pseudomonadati</taxon>
        <taxon>Thermodesulfobacteriota</taxon>
        <taxon>Desulfuromonadia</taxon>
        <taxon>Desulfuromonadales</taxon>
        <taxon>Geopsychrobacteraceae</taxon>
        <taxon>Desulfuromusa</taxon>
    </lineage>
</organism>
<comment type="cofactor">
    <cofactor evidence="1">
        <name>Zn(2+)</name>
        <dbReference type="ChEBI" id="CHEBI:29105"/>
    </cofactor>
</comment>
<name>A0A1H4CHR0_9BACT</name>
<evidence type="ECO:0000256" key="8">
    <source>
        <dbReference type="ARBA" id="ARBA00022833"/>
    </source>
</evidence>
<feature type="transmembrane region" description="Helical" evidence="12">
    <location>
        <begin position="251"/>
        <end position="271"/>
    </location>
</feature>
<dbReference type="EMBL" id="FNQN01000008">
    <property type="protein sequence ID" value="SEA59859.1"/>
    <property type="molecule type" value="Genomic_DNA"/>
</dbReference>
<keyword evidence="10" id="KW-0482">Metalloprotease</keyword>
<keyword evidence="6" id="KW-0479">Metal-binding</keyword>
<dbReference type="GO" id="GO:0006508">
    <property type="term" value="P:proteolysis"/>
    <property type="evidence" value="ECO:0007669"/>
    <property type="project" value="UniProtKB-KW"/>
</dbReference>
<dbReference type="CDD" id="cd06160">
    <property type="entry name" value="S2P-M50_like_2"/>
    <property type="match status" value="1"/>
</dbReference>
<dbReference type="PANTHER" id="PTHR39188">
    <property type="entry name" value="MEMBRANE-ASSOCIATED ZINC METALLOPROTEASE M50B"/>
    <property type="match status" value="1"/>
</dbReference>
<comment type="subcellular location">
    <subcellularLocation>
        <location evidence="2">Membrane</location>
        <topology evidence="2">Multi-pass membrane protein</topology>
    </subcellularLocation>
</comment>
<reference evidence="14 15" key="1">
    <citation type="submission" date="2016-10" db="EMBL/GenBank/DDBJ databases">
        <authorList>
            <person name="de Groot N.N."/>
        </authorList>
    </citation>
    <scope>NUCLEOTIDE SEQUENCE [LARGE SCALE GENOMIC DNA]</scope>
    <source>
        <strain evidence="14 15">DSM 7343</strain>
    </source>
</reference>
<feature type="domain" description="Peptidase M50" evidence="13">
    <location>
        <begin position="80"/>
        <end position="153"/>
    </location>
</feature>
<proteinExistence type="inferred from homology"/>
<dbReference type="GO" id="GO:0008237">
    <property type="term" value="F:metallopeptidase activity"/>
    <property type="evidence" value="ECO:0007669"/>
    <property type="project" value="UniProtKB-KW"/>
</dbReference>
<evidence type="ECO:0000256" key="12">
    <source>
        <dbReference type="SAM" id="Phobius"/>
    </source>
</evidence>
<feature type="transmembrane region" description="Helical" evidence="12">
    <location>
        <begin position="160"/>
        <end position="180"/>
    </location>
</feature>